<proteinExistence type="inferred from homology"/>
<dbReference type="InterPro" id="IPR002423">
    <property type="entry name" value="Cpn60/GroEL/TCP-1"/>
</dbReference>
<dbReference type="KEGG" id="vdi:Vdis_1858"/>
<dbReference type="AlphaFoldDB" id="E1QV39"/>
<gene>
    <name evidence="10" type="ordered locus">Vdis_1858</name>
</gene>
<dbReference type="GO" id="GO:0016887">
    <property type="term" value="F:ATP hydrolysis activity"/>
    <property type="evidence" value="ECO:0007669"/>
    <property type="project" value="InterPro"/>
</dbReference>
<keyword evidence="11" id="KW-1185">Reference proteome</keyword>
<dbReference type="PROSITE" id="PS00750">
    <property type="entry name" value="TCP1_1"/>
    <property type="match status" value="1"/>
</dbReference>
<sequence>MSSGTQAYLAQIGGVPVLVLKEGTQRAFGKEAMRINIMVAKAVAEVMKSTLGPKGMDKMLIDSLGDITITNDGATILDEMDVQHPIGKLLVEIAKTQDDEVGDGTTTAVILAGALLEEAEKLLDKNIHPTVVVSGFKKALDVATEHLRKIAVPVKRDDVATLKKVASTAMHGKISETVKDYFAELAVKAMLQVAEERNGKWIADLDNVQIVKKHGGALEDTQLVYGIVIDKEVVHAAMPKRVVNAKIALLDAPLEVEKPEIDAEIRINDPNQIRAFLEEEENILKSYVDKFKALGVNAVFTTKGIDDMAQYYLAKAGILAVRRVKRSDIEKLVRATGGRLVTNIEDMTEADLGFAGLVEERRVGDEKMVFVEQCKNPKAVSILIRGGFERLVDEAERNLTDALSVVSDVIEEPYVLPGGGAPEMEVAKVVRQFAAKVGGREQYAVEAFANAVEVIPKTLAENAGLDAVDVLTELRHIHESKEDGWKYGINAFTGKVADMWSIDVIEPLTVKLQALKAAVEAATMVLRIDEIIAASKIESEKKEEKKEGEESKSESSSSSLD</sequence>
<evidence type="ECO:0000256" key="1">
    <source>
        <dbReference type="ARBA" id="ARBA00008020"/>
    </source>
</evidence>
<dbReference type="Gene3D" id="3.30.260.10">
    <property type="entry name" value="TCP-1-like chaperonin intermediate domain"/>
    <property type="match status" value="1"/>
</dbReference>
<dbReference type="PROSITE" id="PS00995">
    <property type="entry name" value="TCP1_3"/>
    <property type="match status" value="1"/>
</dbReference>
<evidence type="ECO:0000256" key="5">
    <source>
        <dbReference type="ARBA" id="ARBA00073562"/>
    </source>
</evidence>
<dbReference type="Gene3D" id="3.50.7.10">
    <property type="entry name" value="GroEL"/>
    <property type="match status" value="1"/>
</dbReference>
<dbReference type="Gene3D" id="1.10.560.10">
    <property type="entry name" value="GroEL-like equatorial domain"/>
    <property type="match status" value="1"/>
</dbReference>
<dbReference type="GO" id="GO:0005524">
    <property type="term" value="F:ATP binding"/>
    <property type="evidence" value="ECO:0007669"/>
    <property type="project" value="UniProtKB-KW"/>
</dbReference>
<dbReference type="STRING" id="572478.Vdis_1858"/>
<evidence type="ECO:0000256" key="6">
    <source>
        <dbReference type="ARBA" id="ARBA00076811"/>
    </source>
</evidence>
<dbReference type="InterPro" id="IPR027409">
    <property type="entry name" value="GroEL-like_apical_dom_sf"/>
</dbReference>
<feature type="compositionally biased region" description="Basic and acidic residues" evidence="9">
    <location>
        <begin position="539"/>
        <end position="553"/>
    </location>
</feature>
<evidence type="ECO:0000313" key="11">
    <source>
        <dbReference type="Proteomes" id="UP000006681"/>
    </source>
</evidence>
<dbReference type="GO" id="GO:0032991">
    <property type="term" value="C:protein-containing complex"/>
    <property type="evidence" value="ECO:0007669"/>
    <property type="project" value="UniProtKB-ARBA"/>
</dbReference>
<dbReference type="GO" id="GO:0140662">
    <property type="term" value="F:ATP-dependent protein folding chaperone"/>
    <property type="evidence" value="ECO:0007669"/>
    <property type="project" value="InterPro"/>
</dbReference>
<dbReference type="NCBIfam" id="TIGR02339">
    <property type="entry name" value="thermosome_arch"/>
    <property type="match status" value="1"/>
</dbReference>
<dbReference type="Pfam" id="PF00118">
    <property type="entry name" value="Cpn60_TCP1"/>
    <property type="match status" value="1"/>
</dbReference>
<evidence type="ECO:0000256" key="8">
    <source>
        <dbReference type="RuleBase" id="RU004187"/>
    </source>
</evidence>
<evidence type="ECO:0000256" key="9">
    <source>
        <dbReference type="SAM" id="MobiDB-lite"/>
    </source>
</evidence>
<evidence type="ECO:0000256" key="2">
    <source>
        <dbReference type="ARBA" id="ARBA00022741"/>
    </source>
</evidence>
<dbReference type="eggNOG" id="arCOG01257">
    <property type="taxonomic scope" value="Archaea"/>
</dbReference>
<dbReference type="OrthoDB" id="9362at2157"/>
<evidence type="ECO:0000256" key="3">
    <source>
        <dbReference type="ARBA" id="ARBA00022840"/>
    </source>
</evidence>
<reference evidence="10 11" key="1">
    <citation type="journal article" date="2010" name="Stand. Genomic Sci.">
        <title>Complete genome sequence of Vulcanisaeta distributa type strain (IC-017).</title>
        <authorList>
            <person name="Mavromatis K."/>
            <person name="Sikorski J."/>
            <person name="Pabst E."/>
            <person name="Teshima H."/>
            <person name="Lapidus A."/>
            <person name="Lucas S."/>
            <person name="Nolan M."/>
            <person name="Glavina Del Rio T."/>
            <person name="Cheng J.F."/>
            <person name="Bruce D."/>
            <person name="Goodwin L."/>
            <person name="Pitluck S."/>
            <person name="Liolios K."/>
            <person name="Ivanova N."/>
            <person name="Mikhailova N."/>
            <person name="Pati A."/>
            <person name="Chen A."/>
            <person name="Palaniappan K."/>
            <person name="Land M."/>
            <person name="Hauser L."/>
            <person name="Chang Y.J."/>
            <person name="Jeffries C.D."/>
            <person name="Rohde M."/>
            <person name="Spring S."/>
            <person name="Goker M."/>
            <person name="Wirth R."/>
            <person name="Woyke T."/>
            <person name="Bristow J."/>
            <person name="Eisen J.A."/>
            <person name="Markowitz V."/>
            <person name="Hugenholtz P."/>
            <person name="Klenk H.P."/>
            <person name="Kyrpides N.C."/>
        </authorList>
    </citation>
    <scope>NUCLEOTIDE SEQUENCE [LARGE SCALE GENOMIC DNA]</scope>
    <source>
        <strain evidence="11">DSM 14429 / JCM 11212 / NBRC 100878 / IC-017</strain>
    </source>
</reference>
<feature type="region of interest" description="Disordered" evidence="9">
    <location>
        <begin position="539"/>
        <end position="561"/>
    </location>
</feature>
<dbReference type="InterPro" id="IPR012714">
    <property type="entry name" value="Thermosome_arc"/>
</dbReference>
<dbReference type="NCBIfam" id="NF041083">
    <property type="entry name" value="thermosome_beta"/>
    <property type="match status" value="1"/>
</dbReference>
<keyword evidence="3 8" id="KW-0067">ATP-binding</keyword>
<dbReference type="InterPro" id="IPR027410">
    <property type="entry name" value="TCP-1-like_intermed_sf"/>
</dbReference>
<dbReference type="InterPro" id="IPR027413">
    <property type="entry name" value="GROEL-like_equatorial_sf"/>
</dbReference>
<dbReference type="EMBL" id="CP002100">
    <property type="protein sequence ID" value="ADN51230.1"/>
    <property type="molecule type" value="Genomic_DNA"/>
</dbReference>
<reference evidence="11" key="2">
    <citation type="journal article" date="2010" name="Stand. Genomic Sci.">
        <title>Complete genome sequence of Vulcanisaeta distributa type strain (IC-017T).</title>
        <authorList>
            <person name="Mavromatis K."/>
            <person name="Sikorski J."/>
            <person name="Pabst E."/>
            <person name="Teshima H."/>
            <person name="Lapidus A."/>
            <person name="Lucas S."/>
            <person name="Nolan M."/>
            <person name="Glavina Del Rio T."/>
            <person name="Cheng J."/>
            <person name="Bruce D."/>
            <person name="Goodwin L."/>
            <person name="Pitluck S."/>
            <person name="Liolios K."/>
            <person name="Ivanova N."/>
            <person name="Mikhailova N."/>
            <person name="Pati A."/>
            <person name="Chen A."/>
            <person name="Palaniappan K."/>
            <person name="Land M."/>
            <person name="Hauser L."/>
            <person name="Chang Y."/>
            <person name="Jeffries C."/>
            <person name="Rohde M."/>
            <person name="Spring S."/>
            <person name="Goker M."/>
            <person name="Wirth R."/>
            <person name="Woyke T."/>
            <person name="Bristow J."/>
            <person name="Eisen J."/>
            <person name="Markowitz V."/>
            <person name="Hugenholtz P."/>
            <person name="Klenk H."/>
            <person name="Kyrpides N."/>
        </authorList>
    </citation>
    <scope>NUCLEOTIDE SEQUENCE [LARGE SCALE GENOMIC DNA]</scope>
    <source>
        <strain evidence="11">DSM 14429 / JCM 11212 / NBRC 100878 / IC-017</strain>
    </source>
</reference>
<dbReference type="GO" id="GO:0005737">
    <property type="term" value="C:cytoplasm"/>
    <property type="evidence" value="ECO:0007669"/>
    <property type="project" value="UniProtKB-ARBA"/>
</dbReference>
<dbReference type="Proteomes" id="UP000006681">
    <property type="component" value="Chromosome"/>
</dbReference>
<dbReference type="RefSeq" id="WP_013336955.1">
    <property type="nucleotide sequence ID" value="NC_014537.1"/>
</dbReference>
<dbReference type="PANTHER" id="PTHR11353">
    <property type="entry name" value="CHAPERONIN"/>
    <property type="match status" value="1"/>
</dbReference>
<dbReference type="InterPro" id="IPR053374">
    <property type="entry name" value="TCP-1_chaperonin"/>
</dbReference>
<name>E1QV39_VULDI</name>
<evidence type="ECO:0000256" key="7">
    <source>
        <dbReference type="ARBA" id="ARBA00076887"/>
    </source>
</evidence>
<dbReference type="NCBIfam" id="NF041082">
    <property type="entry name" value="thermosome_alpha"/>
    <property type="match status" value="1"/>
</dbReference>
<dbReference type="InterPro" id="IPR002194">
    <property type="entry name" value="Chaperonin_TCP-1_CS"/>
</dbReference>
<dbReference type="SUPFAM" id="SSF52029">
    <property type="entry name" value="GroEL apical domain-like"/>
    <property type="match status" value="1"/>
</dbReference>
<organism evidence="10 11">
    <name type="scientific">Vulcanisaeta distributa (strain DSM 14429 / JCM 11212 / NBRC 100878 / IC-017)</name>
    <dbReference type="NCBI Taxonomy" id="572478"/>
    <lineage>
        <taxon>Archaea</taxon>
        <taxon>Thermoproteota</taxon>
        <taxon>Thermoprotei</taxon>
        <taxon>Thermoproteales</taxon>
        <taxon>Thermoproteaceae</taxon>
        <taxon>Vulcanisaeta</taxon>
    </lineage>
</organism>
<dbReference type="SUPFAM" id="SSF48592">
    <property type="entry name" value="GroEL equatorial domain-like"/>
    <property type="match status" value="1"/>
</dbReference>
<dbReference type="GO" id="GO:0051082">
    <property type="term" value="F:unfolded protein binding"/>
    <property type="evidence" value="ECO:0007669"/>
    <property type="project" value="InterPro"/>
</dbReference>
<dbReference type="GeneID" id="9752804"/>
<keyword evidence="4 8" id="KW-0143">Chaperone</keyword>
<keyword evidence="2 8" id="KW-0547">Nucleotide-binding</keyword>
<dbReference type="PRINTS" id="PR00304">
    <property type="entry name" value="TCOMPLEXTCP1"/>
</dbReference>
<comment type="similarity">
    <text evidence="1 8">Belongs to the TCP-1 chaperonin family.</text>
</comment>
<evidence type="ECO:0000313" key="10">
    <source>
        <dbReference type="EMBL" id="ADN51230.1"/>
    </source>
</evidence>
<dbReference type="InterPro" id="IPR054827">
    <property type="entry name" value="thermosome_alpha"/>
</dbReference>
<dbReference type="InterPro" id="IPR017998">
    <property type="entry name" value="Chaperone_TCP-1"/>
</dbReference>
<dbReference type="CDD" id="cd03343">
    <property type="entry name" value="cpn60"/>
    <property type="match status" value="1"/>
</dbReference>
<evidence type="ECO:0000256" key="4">
    <source>
        <dbReference type="ARBA" id="ARBA00023186"/>
    </source>
</evidence>
<dbReference type="FunFam" id="1.10.560.10:FF:000017">
    <property type="entry name" value="T-complex protein 1 subunit eta"/>
    <property type="match status" value="1"/>
</dbReference>
<dbReference type="SUPFAM" id="SSF54849">
    <property type="entry name" value="GroEL-intermediate domain like"/>
    <property type="match status" value="1"/>
</dbReference>
<dbReference type="HOGENOM" id="CLU_008891_7_3_2"/>
<accession>E1QV39</accession>
<protein>
    <recommendedName>
        <fullName evidence="5">Thermosome subunit beta</fullName>
    </recommendedName>
    <alternativeName>
        <fullName evidence="6">Chaperonin subunit beta</fullName>
    </alternativeName>
    <alternativeName>
        <fullName evidence="7">Thermosome subunit 2</fullName>
    </alternativeName>
</protein>
<dbReference type="PROSITE" id="PS00751">
    <property type="entry name" value="TCP1_2"/>
    <property type="match status" value="1"/>
</dbReference>